<organism evidence="2">
    <name type="scientific">Octopus bimaculoides</name>
    <name type="common">California two-spotted octopus</name>
    <dbReference type="NCBI Taxonomy" id="37653"/>
    <lineage>
        <taxon>Eukaryota</taxon>
        <taxon>Metazoa</taxon>
        <taxon>Spiralia</taxon>
        <taxon>Lophotrochozoa</taxon>
        <taxon>Mollusca</taxon>
        <taxon>Cephalopoda</taxon>
        <taxon>Coleoidea</taxon>
        <taxon>Octopodiformes</taxon>
        <taxon>Octopoda</taxon>
        <taxon>Incirrata</taxon>
        <taxon>Octopodidae</taxon>
        <taxon>Octopus</taxon>
    </lineage>
</organism>
<feature type="transmembrane region" description="Helical" evidence="1">
    <location>
        <begin position="31"/>
        <end position="48"/>
    </location>
</feature>
<feature type="transmembrane region" description="Helical" evidence="1">
    <location>
        <begin position="9"/>
        <end position="25"/>
    </location>
</feature>
<keyword evidence="1" id="KW-0472">Membrane</keyword>
<sequence>MKSENSHQILFLLIGPCINLSYMYIVLFIQHYFEIFFCWLGFFSVYCLKIFKHFFFLFCNQIAVMLAIKAVINIVTKGLAQVALNIHVKRNCCQI</sequence>
<name>A0A0L8GCX7_OCTBM</name>
<accession>A0A0L8GCX7</accession>
<keyword evidence="1" id="KW-1133">Transmembrane helix</keyword>
<proteinExistence type="predicted"/>
<dbReference type="EMBL" id="KQ422420">
    <property type="protein sequence ID" value="KOF74886.1"/>
    <property type="molecule type" value="Genomic_DNA"/>
</dbReference>
<evidence type="ECO:0000256" key="1">
    <source>
        <dbReference type="SAM" id="Phobius"/>
    </source>
</evidence>
<reference evidence="2" key="1">
    <citation type="submission" date="2015-07" db="EMBL/GenBank/DDBJ databases">
        <title>MeaNS - Measles Nucleotide Surveillance Program.</title>
        <authorList>
            <person name="Tran T."/>
            <person name="Druce J."/>
        </authorList>
    </citation>
    <scope>NUCLEOTIDE SEQUENCE</scope>
    <source>
        <strain evidence="2">UCB-OBI-ISO-001</strain>
        <tissue evidence="2">Gonad</tissue>
    </source>
</reference>
<protein>
    <submittedName>
        <fullName evidence="2">Uncharacterized protein</fullName>
    </submittedName>
</protein>
<feature type="transmembrane region" description="Helical" evidence="1">
    <location>
        <begin position="55"/>
        <end position="75"/>
    </location>
</feature>
<dbReference type="AlphaFoldDB" id="A0A0L8GCX7"/>
<keyword evidence="1" id="KW-0812">Transmembrane</keyword>
<gene>
    <name evidence="2" type="ORF">OCBIM_22035527mg</name>
</gene>
<evidence type="ECO:0000313" key="2">
    <source>
        <dbReference type="EMBL" id="KOF74886.1"/>
    </source>
</evidence>